<protein>
    <submittedName>
        <fullName evidence="3">Uncharacterized protein</fullName>
    </submittedName>
</protein>
<feature type="compositionally biased region" description="Basic and acidic residues" evidence="1">
    <location>
        <begin position="54"/>
        <end position="63"/>
    </location>
</feature>
<evidence type="ECO:0000256" key="2">
    <source>
        <dbReference type="SAM" id="SignalP"/>
    </source>
</evidence>
<feature type="region of interest" description="Disordered" evidence="1">
    <location>
        <begin position="15"/>
        <end position="82"/>
    </location>
</feature>
<feature type="compositionally biased region" description="Polar residues" evidence="1">
    <location>
        <begin position="19"/>
        <end position="43"/>
    </location>
</feature>
<accession>A0A506UFT9</accession>
<sequence>MATALLLGVAVGATPALAQNSDDGSGQFPQAGSTMDNGSTMTQGAHDVFMDDSDQYRSSEDSMKMYNDASSEDQQSVRDSCSDFQQMKASFMDHVSDLCNSVQEQ</sequence>
<feature type="signal peptide" evidence="2">
    <location>
        <begin position="1"/>
        <end position="18"/>
    </location>
</feature>
<feature type="compositionally biased region" description="Polar residues" evidence="1">
    <location>
        <begin position="68"/>
        <end position="82"/>
    </location>
</feature>
<gene>
    <name evidence="3" type="ORF">FJU11_02865</name>
</gene>
<name>A0A506UFT9_9HYPH</name>
<comment type="caution">
    <text evidence="3">The sequence shown here is derived from an EMBL/GenBank/DDBJ whole genome shotgun (WGS) entry which is preliminary data.</text>
</comment>
<dbReference type="RefSeq" id="WP_141165511.1">
    <property type="nucleotide sequence ID" value="NZ_VHLH01000003.1"/>
</dbReference>
<reference evidence="3 4" key="1">
    <citation type="submission" date="2019-06" db="EMBL/GenBank/DDBJ databases">
        <authorList>
            <person name="Li M."/>
        </authorList>
    </citation>
    <scope>NUCLEOTIDE SEQUENCE [LARGE SCALE GENOMIC DNA]</scope>
    <source>
        <strain evidence="3 4">BGMRC6574</strain>
    </source>
</reference>
<proteinExistence type="predicted"/>
<organism evidence="3 4">
    <name type="scientific">Pararhizobium mangrovi</name>
    <dbReference type="NCBI Taxonomy" id="2590452"/>
    <lineage>
        <taxon>Bacteria</taxon>
        <taxon>Pseudomonadati</taxon>
        <taxon>Pseudomonadota</taxon>
        <taxon>Alphaproteobacteria</taxon>
        <taxon>Hyphomicrobiales</taxon>
        <taxon>Rhizobiaceae</taxon>
        <taxon>Rhizobium/Agrobacterium group</taxon>
        <taxon>Pararhizobium</taxon>
    </lineage>
</organism>
<dbReference type="Proteomes" id="UP000320314">
    <property type="component" value="Unassembled WGS sequence"/>
</dbReference>
<feature type="chain" id="PRO_5021489738" evidence="2">
    <location>
        <begin position="19"/>
        <end position="105"/>
    </location>
</feature>
<dbReference type="AlphaFoldDB" id="A0A506UFT9"/>
<evidence type="ECO:0000313" key="3">
    <source>
        <dbReference type="EMBL" id="TPW31915.1"/>
    </source>
</evidence>
<keyword evidence="2" id="KW-0732">Signal</keyword>
<keyword evidence="4" id="KW-1185">Reference proteome</keyword>
<evidence type="ECO:0000256" key="1">
    <source>
        <dbReference type="SAM" id="MobiDB-lite"/>
    </source>
</evidence>
<evidence type="ECO:0000313" key="4">
    <source>
        <dbReference type="Proteomes" id="UP000320314"/>
    </source>
</evidence>
<dbReference type="EMBL" id="VHLH01000003">
    <property type="protein sequence ID" value="TPW31915.1"/>
    <property type="molecule type" value="Genomic_DNA"/>
</dbReference>